<keyword evidence="3" id="KW-1185">Reference proteome</keyword>
<evidence type="ECO:0000313" key="3">
    <source>
        <dbReference type="Proteomes" id="UP001497392"/>
    </source>
</evidence>
<feature type="region of interest" description="Disordered" evidence="1">
    <location>
        <begin position="704"/>
        <end position="758"/>
    </location>
</feature>
<feature type="compositionally biased region" description="Low complexity" evidence="1">
    <location>
        <begin position="704"/>
        <end position="713"/>
    </location>
</feature>
<feature type="compositionally biased region" description="Polar residues" evidence="1">
    <location>
        <begin position="282"/>
        <end position="291"/>
    </location>
</feature>
<proteinExistence type="predicted"/>
<evidence type="ECO:0000256" key="1">
    <source>
        <dbReference type="SAM" id="MobiDB-lite"/>
    </source>
</evidence>
<feature type="compositionally biased region" description="Polar residues" evidence="1">
    <location>
        <begin position="537"/>
        <end position="548"/>
    </location>
</feature>
<feature type="region of interest" description="Disordered" evidence="1">
    <location>
        <begin position="437"/>
        <end position="508"/>
    </location>
</feature>
<feature type="compositionally biased region" description="Basic residues" evidence="1">
    <location>
        <begin position="727"/>
        <end position="737"/>
    </location>
</feature>
<name>A0ABP1FJ71_9CHLO</name>
<evidence type="ECO:0000313" key="2">
    <source>
        <dbReference type="EMBL" id="CAL5220010.1"/>
    </source>
</evidence>
<feature type="region of interest" description="Disordered" evidence="1">
    <location>
        <begin position="243"/>
        <end position="295"/>
    </location>
</feature>
<feature type="compositionally biased region" description="Basic residues" evidence="1">
    <location>
        <begin position="746"/>
        <end position="758"/>
    </location>
</feature>
<feature type="compositionally biased region" description="Low complexity" evidence="1">
    <location>
        <begin position="243"/>
        <end position="267"/>
    </location>
</feature>
<sequence>MAGPEVHGRHTAPYPTDSLLLPTSRPAEPHGGSAWMHSIAHGPASQSEQAQLTPAALQPPEQPVAYLYAPLLNTAAAAAAAGAGEWDPNALAEAVRSHPPCIALGTAQAAAPAPVASAAGIAAAAAAVSEMPLERYLDLHAALERGTGSVQSFSAVEAGMFRMADLKQASALPRDYVAAFHGVAAGAKTKQAEVGRQNLPALPVSGADLVSLGWASPRHAAAASAALRRAQVLESAPHAQHAAAAPVTAAQQLPSPAETASMASGAAADKRTGAMQAPAVRSPQSHSQPTDHANAAAQIDRPPHESLSSDHDRSADLLVALLSQDYAATIPGATQPVAAQRQGYMAKADIQHTQIDTQAVKDSARFSGTLHMTPSAASAVPAPAYSDAFRGPAQARPHAQAHVNYTSACQAQPAAAGVQEAAAQPAQWRTTLPGTAAGRVLSHPAPASKAPMQPSSSAGMPPTAAAPGEAALQAPAGSQEAAQPEVQPGPWRTKRKAETQSPCTTEPPAMVIAPILAEDGTAAPIGGGVTADVQDPSAEQSQLQSGSKGDNIVTDPAQDASAWLQDQVCKLAKKSTGTPKVDVSSIGSLVGRSVAFVLLSAVDADEDDSVPAGLHSGRVIEALMDDHPEDVCPPDCNQEHAFHYVRLLTGAQKAVHIDLKLDLHESLRQAMPMDLSGISQAALQDAWVLLEPCEGVPVTAAAAAGRPPAQSAGKGDSGRLRPVAVKGRGRGRGRGKARGGGVAKQRASRPHTPPKRFT</sequence>
<protein>
    <submittedName>
        <fullName evidence="2">G1955 protein</fullName>
    </submittedName>
</protein>
<comment type="caution">
    <text evidence="2">The sequence shown here is derived from an EMBL/GenBank/DDBJ whole genome shotgun (WGS) entry which is preliminary data.</text>
</comment>
<feature type="region of interest" description="Disordered" evidence="1">
    <location>
        <begin position="1"/>
        <end position="56"/>
    </location>
</feature>
<reference evidence="2 3" key="1">
    <citation type="submission" date="2024-06" db="EMBL/GenBank/DDBJ databases">
        <authorList>
            <person name="Kraege A."/>
            <person name="Thomma B."/>
        </authorList>
    </citation>
    <scope>NUCLEOTIDE SEQUENCE [LARGE SCALE GENOMIC DNA]</scope>
</reference>
<feature type="region of interest" description="Disordered" evidence="1">
    <location>
        <begin position="523"/>
        <end position="551"/>
    </location>
</feature>
<accession>A0ABP1FJ71</accession>
<feature type="compositionally biased region" description="Low complexity" evidence="1">
    <location>
        <begin position="454"/>
        <end position="477"/>
    </location>
</feature>
<dbReference type="EMBL" id="CAXHTA020000002">
    <property type="protein sequence ID" value="CAL5220010.1"/>
    <property type="molecule type" value="Genomic_DNA"/>
</dbReference>
<dbReference type="Proteomes" id="UP001497392">
    <property type="component" value="Unassembled WGS sequence"/>
</dbReference>
<organism evidence="2 3">
    <name type="scientific">Coccomyxa viridis</name>
    <dbReference type="NCBI Taxonomy" id="1274662"/>
    <lineage>
        <taxon>Eukaryota</taxon>
        <taxon>Viridiplantae</taxon>
        <taxon>Chlorophyta</taxon>
        <taxon>core chlorophytes</taxon>
        <taxon>Trebouxiophyceae</taxon>
        <taxon>Trebouxiophyceae incertae sedis</taxon>
        <taxon>Coccomyxaceae</taxon>
        <taxon>Coccomyxa</taxon>
    </lineage>
</organism>
<gene>
    <name evidence="2" type="primary">g1955</name>
    <name evidence="2" type="ORF">VP750_LOCUS1669</name>
</gene>